<keyword evidence="1" id="KW-0648">Protein biosynthesis</keyword>
<gene>
    <name evidence="1" type="ORF">PO127_23335</name>
</gene>
<evidence type="ECO:0000313" key="1">
    <source>
        <dbReference type="EMBL" id="MDC2238683.1"/>
    </source>
</evidence>
<accession>A0AAP3WGS9</accession>
<comment type="caution">
    <text evidence="1">The sequence shown here is derived from an EMBL/GenBank/DDBJ whole genome shotgun (WGS) entry which is preliminary data.</text>
</comment>
<dbReference type="Proteomes" id="UP001217776">
    <property type="component" value="Unassembled WGS sequence"/>
</dbReference>
<evidence type="ECO:0000313" key="2">
    <source>
        <dbReference type="Proteomes" id="UP001217776"/>
    </source>
</evidence>
<dbReference type="GO" id="GO:0003746">
    <property type="term" value="F:translation elongation factor activity"/>
    <property type="evidence" value="ECO:0007669"/>
    <property type="project" value="UniProtKB-KW"/>
</dbReference>
<keyword evidence="1" id="KW-0251">Elongation factor</keyword>
<sequence length="33" mass="3762">DIMDAKKTVREVLAAADPELKVLDFKRFTLKAE</sequence>
<dbReference type="EMBL" id="JAQNVG010000056">
    <property type="protein sequence ID" value="MDC2238683.1"/>
    <property type="molecule type" value="Genomic_DNA"/>
</dbReference>
<protein>
    <submittedName>
        <fullName evidence="1">Elongation factor Ts</fullName>
    </submittedName>
</protein>
<reference evidence="1" key="1">
    <citation type="submission" date="2022-10" db="EMBL/GenBank/DDBJ databases">
        <title>Human gut microbiome strain richness.</title>
        <authorList>
            <person name="Chen-Liaw A."/>
        </authorList>
    </citation>
    <scope>NUCLEOTIDE SEQUENCE</scope>
    <source>
        <strain evidence="1">1001283st1_A3_1001283B150304_161114</strain>
    </source>
</reference>
<name>A0AAP3WGS9_BACT4</name>
<organism evidence="1 2">
    <name type="scientific">Bacteroides thetaiotaomicron</name>
    <dbReference type="NCBI Taxonomy" id="818"/>
    <lineage>
        <taxon>Bacteria</taxon>
        <taxon>Pseudomonadati</taxon>
        <taxon>Bacteroidota</taxon>
        <taxon>Bacteroidia</taxon>
        <taxon>Bacteroidales</taxon>
        <taxon>Bacteroidaceae</taxon>
        <taxon>Bacteroides</taxon>
    </lineage>
</organism>
<dbReference type="AlphaFoldDB" id="A0AAP3WGS9"/>
<proteinExistence type="predicted"/>
<feature type="non-terminal residue" evidence="1">
    <location>
        <position position="1"/>
    </location>
</feature>